<dbReference type="InterPro" id="IPR013839">
    <property type="entry name" value="DNAligase_adenylation"/>
</dbReference>
<evidence type="ECO:0000313" key="17">
    <source>
        <dbReference type="EMBL" id="EFQ23993.1"/>
    </source>
</evidence>
<dbReference type="PaxDb" id="584708-Apau_1574"/>
<dbReference type="Pfam" id="PF03119">
    <property type="entry name" value="DNA_ligase_ZBD"/>
    <property type="match status" value="1"/>
</dbReference>
<feature type="binding site" evidence="13">
    <location>
        <position position="296"/>
    </location>
    <ligand>
        <name>NAD(+)</name>
        <dbReference type="ChEBI" id="CHEBI:57540"/>
    </ligand>
</feature>
<dbReference type="HOGENOM" id="CLU_007764_2_1_0"/>
<keyword evidence="7 13" id="KW-0862">Zinc</keyword>
<feature type="binding site" evidence="13">
    <location>
        <position position="432"/>
    </location>
    <ligand>
        <name>Zn(2+)</name>
        <dbReference type="ChEBI" id="CHEBI:29105"/>
    </ligand>
</feature>
<dbReference type="Gene3D" id="2.40.50.140">
    <property type="entry name" value="Nucleic acid-binding proteins"/>
    <property type="match status" value="1"/>
</dbReference>
<dbReference type="InterPro" id="IPR013840">
    <property type="entry name" value="DNAligase_N"/>
</dbReference>
<feature type="binding site" evidence="13">
    <location>
        <position position="180"/>
    </location>
    <ligand>
        <name>NAD(+)</name>
        <dbReference type="ChEBI" id="CHEBI:57540"/>
    </ligand>
</feature>
<evidence type="ECO:0000256" key="7">
    <source>
        <dbReference type="ARBA" id="ARBA00022833"/>
    </source>
</evidence>
<dbReference type="Gene3D" id="6.20.10.30">
    <property type="match status" value="1"/>
</dbReference>
<dbReference type="FunFam" id="1.10.150.20:FF:000006">
    <property type="entry name" value="DNA ligase"/>
    <property type="match status" value="1"/>
</dbReference>
<evidence type="ECO:0000256" key="13">
    <source>
        <dbReference type="HAMAP-Rule" id="MF_01588"/>
    </source>
</evidence>
<dbReference type="GO" id="GO:0006260">
    <property type="term" value="P:DNA replication"/>
    <property type="evidence" value="ECO:0007669"/>
    <property type="project" value="UniProtKB-KW"/>
</dbReference>
<keyword evidence="9 13" id="KW-0520">NAD</keyword>
<feature type="binding site" evidence="13">
    <location>
        <begin position="41"/>
        <end position="45"/>
    </location>
    <ligand>
        <name>NAD(+)</name>
        <dbReference type="ChEBI" id="CHEBI:57540"/>
    </ligand>
</feature>
<feature type="binding site" evidence="13">
    <location>
        <position position="417"/>
    </location>
    <ligand>
        <name>Zn(2+)</name>
        <dbReference type="ChEBI" id="CHEBI:29105"/>
    </ligand>
</feature>
<dbReference type="Gene3D" id="1.10.287.610">
    <property type="entry name" value="Helix hairpin bin"/>
    <property type="match status" value="1"/>
</dbReference>
<dbReference type="STRING" id="584708.Apau_1574"/>
<dbReference type="EMBL" id="CM001022">
    <property type="protein sequence ID" value="EFQ23993.1"/>
    <property type="molecule type" value="Genomic_DNA"/>
</dbReference>
<feature type="compositionally biased region" description="Low complexity" evidence="15">
    <location>
        <begin position="622"/>
        <end position="634"/>
    </location>
</feature>
<dbReference type="InterPro" id="IPR033136">
    <property type="entry name" value="DNA_ligase_CS"/>
</dbReference>
<keyword evidence="8 13" id="KW-0460">Magnesium</keyword>
<evidence type="ECO:0000256" key="11">
    <source>
        <dbReference type="ARBA" id="ARBA00034005"/>
    </source>
</evidence>
<dbReference type="InterPro" id="IPR018239">
    <property type="entry name" value="DNA_ligase_AS"/>
</dbReference>
<dbReference type="Pfam" id="PF00533">
    <property type="entry name" value="BRCT"/>
    <property type="match status" value="1"/>
</dbReference>
<accession>E3CUH7</accession>
<dbReference type="FunFam" id="3.30.470.30:FF:000001">
    <property type="entry name" value="DNA ligase"/>
    <property type="match status" value="1"/>
</dbReference>
<evidence type="ECO:0000256" key="14">
    <source>
        <dbReference type="RuleBase" id="RU000618"/>
    </source>
</evidence>
<feature type="region of interest" description="Disordered" evidence="15">
    <location>
        <begin position="58"/>
        <end position="78"/>
    </location>
</feature>
<feature type="region of interest" description="Disordered" evidence="15">
    <location>
        <begin position="676"/>
        <end position="696"/>
    </location>
</feature>
<evidence type="ECO:0000256" key="6">
    <source>
        <dbReference type="ARBA" id="ARBA00022763"/>
    </source>
</evidence>
<proteinExistence type="inferred from homology"/>
<dbReference type="InterPro" id="IPR036420">
    <property type="entry name" value="BRCT_dom_sf"/>
</dbReference>
<dbReference type="OrthoDB" id="9759736at2"/>
<dbReference type="InterPro" id="IPR041663">
    <property type="entry name" value="DisA/LigA_HHH"/>
</dbReference>
<dbReference type="Pfam" id="PF03120">
    <property type="entry name" value="OB_DNA_ligase"/>
    <property type="match status" value="1"/>
</dbReference>
<dbReference type="HAMAP" id="MF_01588">
    <property type="entry name" value="DNA_ligase_A"/>
    <property type="match status" value="1"/>
</dbReference>
<protein>
    <recommendedName>
        <fullName evidence="2 13">DNA ligase</fullName>
        <ecNumber evidence="1 13">6.5.1.2</ecNumber>
    </recommendedName>
    <alternativeName>
        <fullName evidence="13">Polydeoxyribonucleotide synthase [NAD(+)]</fullName>
    </alternativeName>
</protein>
<feature type="domain" description="BRCT" evidence="16">
    <location>
        <begin position="604"/>
        <end position="677"/>
    </location>
</feature>
<evidence type="ECO:0000256" key="5">
    <source>
        <dbReference type="ARBA" id="ARBA00022723"/>
    </source>
</evidence>
<feature type="active site" description="N6-AMP-lysine intermediate" evidence="13">
    <location>
        <position position="123"/>
    </location>
</feature>
<evidence type="ECO:0000256" key="1">
    <source>
        <dbReference type="ARBA" id="ARBA00012722"/>
    </source>
</evidence>
<dbReference type="Pfam" id="PF12826">
    <property type="entry name" value="HHH_2"/>
    <property type="match status" value="1"/>
</dbReference>
<comment type="catalytic activity">
    <reaction evidence="11 13 14">
        <text>NAD(+) + (deoxyribonucleotide)n-3'-hydroxyl + 5'-phospho-(deoxyribonucleotide)m = (deoxyribonucleotide)n+m + AMP + beta-nicotinamide D-nucleotide.</text>
        <dbReference type="EC" id="6.5.1.2"/>
    </reaction>
</comment>
<dbReference type="Gene3D" id="3.40.50.10190">
    <property type="entry name" value="BRCT domain"/>
    <property type="match status" value="1"/>
</dbReference>
<dbReference type="SMART" id="SM00292">
    <property type="entry name" value="BRCT"/>
    <property type="match status" value="1"/>
</dbReference>
<dbReference type="GO" id="GO:0003911">
    <property type="term" value="F:DNA ligase (NAD+) activity"/>
    <property type="evidence" value="ECO:0007669"/>
    <property type="project" value="UniProtKB-UniRule"/>
</dbReference>
<keyword evidence="4 13" id="KW-0235">DNA replication</keyword>
<evidence type="ECO:0000313" key="18">
    <source>
        <dbReference type="Proteomes" id="UP000005096"/>
    </source>
</evidence>
<dbReference type="Pfam" id="PF01653">
    <property type="entry name" value="DNA_ligase_aden"/>
    <property type="match status" value="1"/>
</dbReference>
<name>E3CUH7_9BACT</name>
<dbReference type="Gene3D" id="3.30.470.30">
    <property type="entry name" value="DNA ligase/mRNA capping enzyme"/>
    <property type="match status" value="1"/>
</dbReference>
<gene>
    <name evidence="13" type="primary">ligA</name>
    <name evidence="17" type="ORF">Apau_1574</name>
</gene>
<dbReference type="InterPro" id="IPR004149">
    <property type="entry name" value="Znf_DNAligase_C4"/>
</dbReference>
<dbReference type="NCBIfam" id="NF005932">
    <property type="entry name" value="PRK07956.1"/>
    <property type="match status" value="1"/>
</dbReference>
<dbReference type="SUPFAM" id="SSF52113">
    <property type="entry name" value="BRCT domain"/>
    <property type="match status" value="1"/>
</dbReference>
<dbReference type="InterPro" id="IPR004150">
    <property type="entry name" value="NAD_DNA_ligase_OB"/>
</dbReference>
<evidence type="ECO:0000256" key="4">
    <source>
        <dbReference type="ARBA" id="ARBA00022705"/>
    </source>
</evidence>
<keyword evidence="13" id="KW-0464">Manganese</keyword>
<dbReference type="SUPFAM" id="SSF47781">
    <property type="entry name" value="RuvA domain 2-like"/>
    <property type="match status" value="1"/>
</dbReference>
<dbReference type="PROSITE" id="PS01056">
    <property type="entry name" value="DNA_LIGASE_N2"/>
    <property type="match status" value="1"/>
</dbReference>
<evidence type="ECO:0000259" key="16">
    <source>
        <dbReference type="PROSITE" id="PS50172"/>
    </source>
</evidence>
<dbReference type="PIRSF" id="PIRSF001604">
    <property type="entry name" value="LigA"/>
    <property type="match status" value="1"/>
</dbReference>
<feature type="binding site" evidence="13">
    <location>
        <position position="121"/>
    </location>
    <ligand>
        <name>NAD(+)</name>
        <dbReference type="ChEBI" id="CHEBI:57540"/>
    </ligand>
</feature>
<keyword evidence="3 13" id="KW-0436">Ligase</keyword>
<dbReference type="PROSITE" id="PS50172">
    <property type="entry name" value="BRCT"/>
    <property type="match status" value="1"/>
</dbReference>
<dbReference type="InterPro" id="IPR001357">
    <property type="entry name" value="BRCT_dom"/>
</dbReference>
<dbReference type="InterPro" id="IPR010994">
    <property type="entry name" value="RuvA_2-like"/>
</dbReference>
<keyword evidence="18" id="KW-1185">Reference proteome</keyword>
<evidence type="ECO:0000256" key="12">
    <source>
        <dbReference type="ARBA" id="ARBA00060881"/>
    </source>
</evidence>
<dbReference type="SUPFAM" id="SSF56091">
    <property type="entry name" value="DNA ligase/mRNA capping enzyme, catalytic domain"/>
    <property type="match status" value="1"/>
</dbReference>
<dbReference type="PROSITE" id="PS01055">
    <property type="entry name" value="DNA_LIGASE_N1"/>
    <property type="match status" value="1"/>
</dbReference>
<dbReference type="GO" id="GO:0005829">
    <property type="term" value="C:cytosol"/>
    <property type="evidence" value="ECO:0007669"/>
    <property type="project" value="TreeGrafter"/>
</dbReference>
<sequence>MASGTPLPDRDAAASRIRELTEQIRLHDHRYYVLDDPVLPDDAYDALLRELRSLERAHPDLADPDSPTGRVGGSPKEEFRKVTHPVPLQSLDNALDREELAAFLQRLRQGLGREEVPVVCEPKIDGLAVTLRYRDGRFVQGATRGDGRVGEDVTENLRTLRSLPLRLALPVPGELEVRGEVFMARGDFGELNVRREEEGEPPFANPRNAAAGALRQLDPRITAQRRLRLFLYHVVDPLARGITTQGALLEWLREVGFPTQGEWARCTSPGEIGTFLDRWDQKRHEHLAQTDGVVVKLDDLAARETLGSTNRAPRWAIAFKYPPEERPTRVRDIEISVGRTGVLTPTAVLEPVRLSGTVVQRASLHNPDEVARKDVRIGDRVFVRKAGEIIPEVVRVDREARDGSESPFVPPSACPACGSEAVRLEGEVALRCPNRSCPAQLKEGLRHFASRGGLDIRGLGEKLLEQAVDVGLVRDAADLFLVTEDAWAALDRMGAASARNLKEALEVAKDRPLRKLLFALGIRNVGDRLAADLAGRFGSLEALEACSEEALAAVEGVGPVVAAAVRAFFRDGHNRETLRRLREAGVRMEDPQEEKAPGGLPWAGWKLVFTGELESCPREAAQEAARARGAQTGESVSRKTTAVVAGARAGSKLEKARKLGIPVWDEARFLELLREAEETREGDAPFPKTLEEGTRP</sequence>
<organism evidence="17 18">
    <name type="scientific">Aminomonas paucivorans DSM 12260</name>
    <dbReference type="NCBI Taxonomy" id="584708"/>
    <lineage>
        <taxon>Bacteria</taxon>
        <taxon>Thermotogati</taxon>
        <taxon>Synergistota</taxon>
        <taxon>Synergistia</taxon>
        <taxon>Synergistales</taxon>
        <taxon>Synergistaceae</taxon>
        <taxon>Aminomonas</taxon>
    </lineage>
</organism>
<dbReference type="PANTHER" id="PTHR23389:SF9">
    <property type="entry name" value="DNA LIGASE"/>
    <property type="match status" value="1"/>
</dbReference>
<feature type="region of interest" description="Disordered" evidence="15">
    <location>
        <begin position="621"/>
        <end position="641"/>
    </location>
</feature>
<reference evidence="17 18" key="1">
    <citation type="journal article" date="2010" name="Stand. Genomic Sci.">
        <title>Non-contiguous finished genome sequence of Aminomonas paucivorans type strain (GLU-3).</title>
        <authorList>
            <person name="Pitluck S."/>
            <person name="Yasawong M."/>
            <person name="Held B."/>
            <person name="Lapidus A."/>
            <person name="Nolan M."/>
            <person name="Copeland A."/>
            <person name="Lucas S."/>
            <person name="Del Rio T.G."/>
            <person name="Tice H."/>
            <person name="Cheng J.F."/>
            <person name="Chertkov O."/>
            <person name="Goodwin L."/>
            <person name="Tapia R."/>
            <person name="Han C."/>
            <person name="Liolios K."/>
            <person name="Ivanova N."/>
            <person name="Mavromatis K."/>
            <person name="Ovchinnikova G."/>
            <person name="Pati A."/>
            <person name="Chen A."/>
            <person name="Palaniappan K."/>
            <person name="Land M."/>
            <person name="Hauser L."/>
            <person name="Chang Y.J."/>
            <person name="Jeffries C.D."/>
            <person name="Pukall R."/>
            <person name="Spring S."/>
            <person name="Rohde M."/>
            <person name="Sikorski J."/>
            <person name="Goker M."/>
            <person name="Woyke T."/>
            <person name="Bristow J."/>
            <person name="Eisen J.A."/>
            <person name="Markowitz V."/>
            <person name="Hugenholtz P."/>
            <person name="Kyrpides N.C."/>
            <person name="Klenk H.P."/>
        </authorList>
    </citation>
    <scope>NUCLEOTIDE SEQUENCE [LARGE SCALE GENOMIC DNA]</scope>
    <source>
        <strain evidence="17 18">DSM 12260</strain>
    </source>
</reference>
<comment type="function">
    <text evidence="13">DNA ligase that catalyzes the formation of phosphodiester linkages between 5'-phosphoryl and 3'-hydroxyl groups in double-stranded DNA using NAD as a coenzyme and as the energy source for the reaction. It is essential for DNA replication and repair of damaged DNA.</text>
</comment>
<keyword evidence="10 13" id="KW-0234">DNA repair</keyword>
<dbReference type="Gene3D" id="1.10.150.20">
    <property type="entry name" value="5' to 3' exonuclease, C-terminal subdomain"/>
    <property type="match status" value="2"/>
</dbReference>
<evidence type="ECO:0000256" key="8">
    <source>
        <dbReference type="ARBA" id="ARBA00022842"/>
    </source>
</evidence>
<feature type="binding site" evidence="13">
    <location>
        <position position="437"/>
    </location>
    <ligand>
        <name>Zn(2+)</name>
        <dbReference type="ChEBI" id="CHEBI:29105"/>
    </ligand>
</feature>
<evidence type="ECO:0000256" key="15">
    <source>
        <dbReference type="SAM" id="MobiDB-lite"/>
    </source>
</evidence>
<keyword evidence="5 13" id="KW-0479">Metal-binding</keyword>
<evidence type="ECO:0000256" key="10">
    <source>
        <dbReference type="ARBA" id="ARBA00023204"/>
    </source>
</evidence>
<feature type="binding site" evidence="13">
    <location>
        <begin position="90"/>
        <end position="91"/>
    </location>
    <ligand>
        <name>NAD(+)</name>
        <dbReference type="ChEBI" id="CHEBI:57540"/>
    </ligand>
</feature>
<feature type="binding site" evidence="13">
    <location>
        <position position="414"/>
    </location>
    <ligand>
        <name>Zn(2+)</name>
        <dbReference type="ChEBI" id="CHEBI:29105"/>
    </ligand>
</feature>
<dbReference type="Proteomes" id="UP000005096">
    <property type="component" value="Chromosome"/>
</dbReference>
<dbReference type="SMART" id="SM00532">
    <property type="entry name" value="LIGANc"/>
    <property type="match status" value="1"/>
</dbReference>
<dbReference type="GO" id="GO:0046872">
    <property type="term" value="F:metal ion binding"/>
    <property type="evidence" value="ECO:0007669"/>
    <property type="project" value="UniProtKB-KW"/>
</dbReference>
<comment type="similarity">
    <text evidence="12 13">Belongs to the NAD-dependent DNA ligase family. LigA subfamily.</text>
</comment>
<evidence type="ECO:0000256" key="2">
    <source>
        <dbReference type="ARBA" id="ARBA00013308"/>
    </source>
</evidence>
<evidence type="ECO:0000256" key="9">
    <source>
        <dbReference type="ARBA" id="ARBA00023027"/>
    </source>
</evidence>
<dbReference type="InterPro" id="IPR001679">
    <property type="entry name" value="DNA_ligase"/>
</dbReference>
<dbReference type="AlphaFoldDB" id="E3CUH7"/>
<dbReference type="RefSeq" id="WP_006301203.1">
    <property type="nucleotide sequence ID" value="NZ_CM001022.1"/>
</dbReference>
<keyword evidence="6 13" id="KW-0227">DNA damage</keyword>
<dbReference type="InterPro" id="IPR012340">
    <property type="entry name" value="NA-bd_OB-fold"/>
</dbReference>
<dbReference type="GO" id="GO:0006281">
    <property type="term" value="P:DNA repair"/>
    <property type="evidence" value="ECO:0007669"/>
    <property type="project" value="UniProtKB-KW"/>
</dbReference>
<comment type="cofactor">
    <cofactor evidence="13">
        <name>Mg(2+)</name>
        <dbReference type="ChEBI" id="CHEBI:18420"/>
    </cofactor>
    <cofactor evidence="13">
        <name>Mn(2+)</name>
        <dbReference type="ChEBI" id="CHEBI:29035"/>
    </cofactor>
</comment>
<feature type="binding site" evidence="13">
    <location>
        <position position="320"/>
    </location>
    <ligand>
        <name>NAD(+)</name>
        <dbReference type="ChEBI" id="CHEBI:57540"/>
    </ligand>
</feature>
<feature type="binding site" evidence="13">
    <location>
        <position position="144"/>
    </location>
    <ligand>
        <name>NAD(+)</name>
        <dbReference type="ChEBI" id="CHEBI:57540"/>
    </ligand>
</feature>
<dbReference type="FunFam" id="2.40.50.140:FF:000012">
    <property type="entry name" value="DNA ligase"/>
    <property type="match status" value="1"/>
</dbReference>
<dbReference type="CDD" id="cd00114">
    <property type="entry name" value="LIGANc"/>
    <property type="match status" value="1"/>
</dbReference>
<evidence type="ECO:0000256" key="3">
    <source>
        <dbReference type="ARBA" id="ARBA00022598"/>
    </source>
</evidence>
<dbReference type="eggNOG" id="COG0272">
    <property type="taxonomic scope" value="Bacteria"/>
</dbReference>
<dbReference type="NCBIfam" id="TIGR00575">
    <property type="entry name" value="dnlj"/>
    <property type="match status" value="1"/>
</dbReference>
<dbReference type="PANTHER" id="PTHR23389">
    <property type="entry name" value="CHROMOSOME TRANSMISSION FIDELITY FACTOR 18"/>
    <property type="match status" value="1"/>
</dbReference>
<dbReference type="SUPFAM" id="SSF50249">
    <property type="entry name" value="Nucleic acid-binding proteins"/>
    <property type="match status" value="1"/>
</dbReference>
<dbReference type="EC" id="6.5.1.2" evidence="1 13"/>